<dbReference type="InterPro" id="IPR031052">
    <property type="entry name" value="FHY3/FAR1"/>
</dbReference>
<dbReference type="PROSITE" id="PS50966">
    <property type="entry name" value="ZF_SWIM"/>
    <property type="match status" value="1"/>
</dbReference>
<evidence type="ECO:0000256" key="7">
    <source>
        <dbReference type="SAM" id="MobiDB-lite"/>
    </source>
</evidence>
<dbReference type="EMBL" id="CAKOAT010170044">
    <property type="protein sequence ID" value="CAH8351312.1"/>
    <property type="molecule type" value="Genomic_DNA"/>
</dbReference>
<gene>
    <name evidence="9" type="ORF">ERUC_LOCUS18231</name>
</gene>
<name>A0ABC8K6N5_ERUVS</name>
<protein>
    <recommendedName>
        <fullName evidence="6">Protein FAR1-RELATED SEQUENCE</fullName>
    </recommendedName>
</protein>
<dbReference type="InterPro" id="IPR004330">
    <property type="entry name" value="FAR1_DNA_bnd_dom"/>
</dbReference>
<feature type="region of interest" description="Disordered" evidence="7">
    <location>
        <begin position="163"/>
        <end position="184"/>
    </location>
</feature>
<feature type="region of interest" description="Disordered" evidence="7">
    <location>
        <begin position="733"/>
        <end position="779"/>
    </location>
</feature>
<dbReference type="GO" id="GO:0006355">
    <property type="term" value="P:regulation of DNA-templated transcription"/>
    <property type="evidence" value="ECO:0007669"/>
    <property type="project" value="UniProtKB-UniRule"/>
</dbReference>
<sequence>MIQTPTRTDQRVPPPPSSSSQRDFRLVLPILRRVPQSPYEFLSMDIDLRLHSGDQVDEDNNNNNVLHNEDIDISKIEEEDTVVTTMELQTGELVNNYTESINLEPLNGMEFDSHVEAYAFYQEYSRAIGFNTAIQNSRRSKTTREFIDAKFACSRYGTKREYDNKSCNRPKARQSKVVEHPENNNMGGGCRRTCAKTDCKASMHVKRRGNNGKWVIHSFVREHNHELVPPQAVSEQARKVYAAMAKKFAEYKTVVGLKGELYEKGGRGLSVETGDFRILLDFLSRMQVLSSNFFYSVDLGDDQRVKNVFWVDAKSRQSYVSFCDVVSLDTTYVRNKYKTPLAVFVGVNQHYQYMVLGCALLSDESSATFSWLMNTWLKAMGGHAPKVLITEQDVVMNSVVPEIFPNTRHCVFLWHVLIKVSENLGHVAKQHEDFTAKFEKCIYKSWKEEDFARRWWKILAKFGLKEDQWMQSLYEDRRKWAPSYMTDVLLAGMSTSQRGDSVNAFFDKYLHKKTSVQEFVKLYDTILQDRFEEEAKADSEMWNKQPTMKSPSPFEKSVSEVYTPAVFKRFQIEVLGAIACSPREENRDATCSTFRVQDFENSQEFVVTWNQAKAEVSCICRLFEYRGYLCRHTLNVLQCCHLSSIPSQYILKRWTKDAKNRQFSSGEPQQFQTRLQRYNDLCQRALKLNEEASCSQESYNIAFLAVEEALRNCAGVNTSGRSLMDVVSSPTQGLVSVEEDNQSRSAGKGSKKKNPTKKRKVNSEQEAMPPPVAAPESLQQMDKLSSRTVGIESYYGTQQSMQNMVQLDLMGPNRDNFYGNQQTIQGLRQLNSIAPSYDSYYTAQQGIHGQGVDFFRPPSFSYDMRDDSNVRTAQLHEDASRHS</sequence>
<evidence type="ECO:0000256" key="4">
    <source>
        <dbReference type="ARBA" id="ARBA00022833"/>
    </source>
</evidence>
<accession>A0ABC8K6N5</accession>
<evidence type="ECO:0000259" key="8">
    <source>
        <dbReference type="PROSITE" id="PS50966"/>
    </source>
</evidence>
<dbReference type="SMART" id="SM00575">
    <property type="entry name" value="ZnF_PMZ"/>
    <property type="match status" value="1"/>
</dbReference>
<comment type="similarity">
    <text evidence="1 6">Belongs to the FHY3/FAR1 family.</text>
</comment>
<keyword evidence="2 6" id="KW-0479">Metal-binding</keyword>
<keyword evidence="10" id="KW-1185">Reference proteome</keyword>
<dbReference type="Pfam" id="PF10551">
    <property type="entry name" value="MULE"/>
    <property type="match status" value="1"/>
</dbReference>
<dbReference type="Proteomes" id="UP001642260">
    <property type="component" value="Unassembled WGS sequence"/>
</dbReference>
<evidence type="ECO:0000256" key="3">
    <source>
        <dbReference type="ARBA" id="ARBA00022771"/>
    </source>
</evidence>
<dbReference type="PANTHER" id="PTHR31669:SF161">
    <property type="entry name" value="PROTEIN FAR-RED ELONGATED HYPOCOTYL 3"/>
    <property type="match status" value="1"/>
</dbReference>
<dbReference type="InterPro" id="IPR006564">
    <property type="entry name" value="Znf_PMZ"/>
</dbReference>
<comment type="subcellular location">
    <subcellularLocation>
        <location evidence="6">Nucleus</location>
    </subcellularLocation>
</comment>
<evidence type="ECO:0000313" key="9">
    <source>
        <dbReference type="EMBL" id="CAH8351312.1"/>
    </source>
</evidence>
<comment type="caution">
    <text evidence="9">The sequence shown here is derived from an EMBL/GenBank/DDBJ whole genome shotgun (WGS) entry which is preliminary data.</text>
</comment>
<dbReference type="AlphaFoldDB" id="A0ABC8K6N5"/>
<dbReference type="GO" id="GO:0005634">
    <property type="term" value="C:nucleus"/>
    <property type="evidence" value="ECO:0007669"/>
    <property type="project" value="UniProtKB-SubCell"/>
</dbReference>
<feature type="domain" description="SWIM-type" evidence="8">
    <location>
        <begin position="605"/>
        <end position="641"/>
    </location>
</feature>
<keyword evidence="4 6" id="KW-0862">Zinc</keyword>
<evidence type="ECO:0000256" key="1">
    <source>
        <dbReference type="ARBA" id="ARBA00005889"/>
    </source>
</evidence>
<feature type="compositionally biased region" description="Basic residues" evidence="7">
    <location>
        <begin position="749"/>
        <end position="760"/>
    </location>
</feature>
<evidence type="ECO:0000313" key="10">
    <source>
        <dbReference type="Proteomes" id="UP001642260"/>
    </source>
</evidence>
<dbReference type="GO" id="GO:0008270">
    <property type="term" value="F:zinc ion binding"/>
    <property type="evidence" value="ECO:0007669"/>
    <property type="project" value="UniProtKB-UniRule"/>
</dbReference>
<evidence type="ECO:0000256" key="5">
    <source>
        <dbReference type="PROSITE-ProRule" id="PRU00325"/>
    </source>
</evidence>
<evidence type="ECO:0000256" key="2">
    <source>
        <dbReference type="ARBA" id="ARBA00022723"/>
    </source>
</evidence>
<dbReference type="PANTHER" id="PTHR31669">
    <property type="entry name" value="PROTEIN FAR1-RELATED SEQUENCE 10-RELATED"/>
    <property type="match status" value="1"/>
</dbReference>
<reference evidence="9 10" key="1">
    <citation type="submission" date="2022-03" db="EMBL/GenBank/DDBJ databases">
        <authorList>
            <person name="Macdonald S."/>
            <person name="Ahmed S."/>
            <person name="Newling K."/>
        </authorList>
    </citation>
    <scope>NUCLEOTIDE SEQUENCE [LARGE SCALE GENOMIC DNA]</scope>
</reference>
<comment type="function">
    <text evidence="6">Putative transcription activator involved in regulating light control of development.</text>
</comment>
<dbReference type="InterPro" id="IPR007527">
    <property type="entry name" value="Znf_SWIM"/>
</dbReference>
<dbReference type="InterPro" id="IPR018289">
    <property type="entry name" value="MULE_transposase_dom"/>
</dbReference>
<keyword evidence="3 5" id="KW-0863">Zinc-finger</keyword>
<organism evidence="9 10">
    <name type="scientific">Eruca vesicaria subsp. sativa</name>
    <name type="common">Garden rocket</name>
    <name type="synonym">Eruca sativa</name>
    <dbReference type="NCBI Taxonomy" id="29727"/>
    <lineage>
        <taxon>Eukaryota</taxon>
        <taxon>Viridiplantae</taxon>
        <taxon>Streptophyta</taxon>
        <taxon>Embryophyta</taxon>
        <taxon>Tracheophyta</taxon>
        <taxon>Spermatophyta</taxon>
        <taxon>Magnoliopsida</taxon>
        <taxon>eudicotyledons</taxon>
        <taxon>Gunneridae</taxon>
        <taxon>Pentapetalae</taxon>
        <taxon>rosids</taxon>
        <taxon>malvids</taxon>
        <taxon>Brassicales</taxon>
        <taxon>Brassicaceae</taxon>
        <taxon>Brassiceae</taxon>
        <taxon>Eruca</taxon>
    </lineage>
</organism>
<dbReference type="Pfam" id="PF03101">
    <property type="entry name" value="FAR1"/>
    <property type="match status" value="1"/>
</dbReference>
<evidence type="ECO:0000256" key="6">
    <source>
        <dbReference type="RuleBase" id="RU367018"/>
    </source>
</evidence>
<proteinExistence type="inferred from homology"/>
<feature type="region of interest" description="Disordered" evidence="7">
    <location>
        <begin position="1"/>
        <end position="21"/>
    </location>
</feature>
<keyword evidence="6" id="KW-0539">Nucleus</keyword>